<sequence>MNNDTVTGCYYLSLAAQSVKTPSGCNLSLHYPVHFQYISHTANYNDNIKVLRSVAIRSCVLDVEGVFTR</sequence>
<proteinExistence type="predicted"/>
<dbReference type="EMBL" id="JACVVK020000060">
    <property type="protein sequence ID" value="KAK7497226.1"/>
    <property type="molecule type" value="Genomic_DNA"/>
</dbReference>
<name>A0ABD0LCZ2_9CAEN</name>
<accession>A0ABD0LCZ2</accession>
<organism evidence="1 2">
    <name type="scientific">Batillaria attramentaria</name>
    <dbReference type="NCBI Taxonomy" id="370345"/>
    <lineage>
        <taxon>Eukaryota</taxon>
        <taxon>Metazoa</taxon>
        <taxon>Spiralia</taxon>
        <taxon>Lophotrochozoa</taxon>
        <taxon>Mollusca</taxon>
        <taxon>Gastropoda</taxon>
        <taxon>Caenogastropoda</taxon>
        <taxon>Sorbeoconcha</taxon>
        <taxon>Cerithioidea</taxon>
        <taxon>Batillariidae</taxon>
        <taxon>Batillaria</taxon>
    </lineage>
</organism>
<evidence type="ECO:0000313" key="1">
    <source>
        <dbReference type="EMBL" id="KAK7497226.1"/>
    </source>
</evidence>
<protein>
    <submittedName>
        <fullName evidence="1">Uncharacterized protein</fullName>
    </submittedName>
</protein>
<keyword evidence="2" id="KW-1185">Reference proteome</keyword>
<dbReference type="Proteomes" id="UP001519460">
    <property type="component" value="Unassembled WGS sequence"/>
</dbReference>
<evidence type="ECO:0000313" key="2">
    <source>
        <dbReference type="Proteomes" id="UP001519460"/>
    </source>
</evidence>
<gene>
    <name evidence="1" type="ORF">BaRGS_00011520</name>
</gene>
<dbReference type="AlphaFoldDB" id="A0ABD0LCZ2"/>
<reference evidence="1 2" key="1">
    <citation type="journal article" date="2023" name="Sci. Data">
        <title>Genome assembly of the Korean intertidal mud-creeper Batillaria attramentaria.</title>
        <authorList>
            <person name="Patra A.K."/>
            <person name="Ho P.T."/>
            <person name="Jun S."/>
            <person name="Lee S.J."/>
            <person name="Kim Y."/>
            <person name="Won Y.J."/>
        </authorList>
    </citation>
    <scope>NUCLEOTIDE SEQUENCE [LARGE SCALE GENOMIC DNA]</scope>
    <source>
        <strain evidence="1">Wonlab-2016</strain>
    </source>
</reference>
<comment type="caution">
    <text evidence="1">The sequence shown here is derived from an EMBL/GenBank/DDBJ whole genome shotgun (WGS) entry which is preliminary data.</text>
</comment>